<evidence type="ECO:0000313" key="3">
    <source>
        <dbReference type="Proteomes" id="UP000193926"/>
    </source>
</evidence>
<comment type="similarity">
    <text evidence="1">Belongs to the HyuE racemase family.</text>
</comment>
<protein>
    <submittedName>
        <fullName evidence="2">HyuE hydantoin racemase</fullName>
    </submittedName>
</protein>
<comment type="caution">
    <text evidence="2">The sequence shown here is derived from an EMBL/GenBank/DDBJ whole genome shotgun (WGS) entry which is preliminary data.</text>
</comment>
<proteinExistence type="inferred from homology"/>
<dbReference type="PANTHER" id="PTHR28047">
    <property type="entry name" value="PROTEIN DCG1"/>
    <property type="match status" value="1"/>
</dbReference>
<dbReference type="InterPro" id="IPR015942">
    <property type="entry name" value="Asp/Glu/hydantoin_racemase"/>
</dbReference>
<dbReference type="STRING" id="1123756.MGEO_04910"/>
<dbReference type="Pfam" id="PF01177">
    <property type="entry name" value="Asp_Glu_race"/>
    <property type="match status" value="1"/>
</dbReference>
<sequence>MKLAYINPNATASMTESILSVARAALPETEIFGLTNFGGPAAIQGKADGDAAIPGLLDLVSRAEAQGAEAIVIGCFDDTGLAEARELASCPVLGIGESSYTMAQLLGLKFSVITSLPVSIPVIESNIREHGFSALCASVRASGLPVLTIDEGAAETIDRIAEEIQAAEREDHASCAILGCAGMAQLAPVLSLRTNMRLIDGVAASGHLASAVCRRFSAKT</sequence>
<keyword evidence="3" id="KW-1185">Reference proteome</keyword>
<reference evidence="2 3" key="1">
    <citation type="submission" date="2014-03" db="EMBL/GenBank/DDBJ databases">
        <title>The draft genome sequence of Marivita geojedonensis KCTC 23882.</title>
        <authorList>
            <person name="Lai Q."/>
            <person name="Shao Z."/>
        </authorList>
    </citation>
    <scope>NUCLEOTIDE SEQUENCE [LARGE SCALE GENOMIC DNA]</scope>
    <source>
        <strain evidence="2 3">DPG-138</strain>
    </source>
</reference>
<accession>A0A1X4NPV0</accession>
<dbReference type="OrthoDB" id="9791723at2"/>
<dbReference type="EMBL" id="JFKC01000002">
    <property type="protein sequence ID" value="OSQ52694.1"/>
    <property type="molecule type" value="Genomic_DNA"/>
</dbReference>
<dbReference type="AlphaFoldDB" id="A0A1X4NPV0"/>
<gene>
    <name evidence="2" type="ORF">MGEO_04910</name>
</gene>
<dbReference type="RefSeq" id="WP_085635575.1">
    <property type="nucleotide sequence ID" value="NZ_JFKC01000002.1"/>
</dbReference>
<evidence type="ECO:0000313" key="2">
    <source>
        <dbReference type="EMBL" id="OSQ52694.1"/>
    </source>
</evidence>
<dbReference type="GO" id="GO:0047661">
    <property type="term" value="F:amino-acid racemase activity"/>
    <property type="evidence" value="ECO:0007669"/>
    <property type="project" value="InterPro"/>
</dbReference>
<dbReference type="InterPro" id="IPR053714">
    <property type="entry name" value="Iso_Racemase_Enz_sf"/>
</dbReference>
<dbReference type="PANTHER" id="PTHR28047:SF5">
    <property type="entry name" value="PROTEIN DCG1"/>
    <property type="match status" value="1"/>
</dbReference>
<name>A0A1X4NPV0_9RHOB</name>
<evidence type="ECO:0000256" key="1">
    <source>
        <dbReference type="ARBA" id="ARBA00038414"/>
    </source>
</evidence>
<dbReference type="Gene3D" id="3.40.50.12500">
    <property type="match status" value="1"/>
</dbReference>
<organism evidence="2 3">
    <name type="scientific">Marivita geojedonensis</name>
    <dbReference type="NCBI Taxonomy" id="1123756"/>
    <lineage>
        <taxon>Bacteria</taxon>
        <taxon>Pseudomonadati</taxon>
        <taxon>Pseudomonadota</taxon>
        <taxon>Alphaproteobacteria</taxon>
        <taxon>Rhodobacterales</taxon>
        <taxon>Roseobacteraceae</taxon>
        <taxon>Marivita</taxon>
    </lineage>
</organism>
<dbReference type="Proteomes" id="UP000193926">
    <property type="component" value="Unassembled WGS sequence"/>
</dbReference>
<dbReference type="InterPro" id="IPR052186">
    <property type="entry name" value="Hydantoin_racemase-like"/>
</dbReference>